<dbReference type="AlphaFoldDB" id="A0A919E530"/>
<keyword evidence="3" id="KW-1185">Reference proteome</keyword>
<gene>
    <name evidence="2" type="ORF">GCM10014715_82440</name>
</gene>
<protein>
    <submittedName>
        <fullName evidence="2">Uncharacterized protein</fullName>
    </submittedName>
</protein>
<organism evidence="2 3">
    <name type="scientific">Streptomyces spiralis</name>
    <dbReference type="NCBI Taxonomy" id="66376"/>
    <lineage>
        <taxon>Bacteria</taxon>
        <taxon>Bacillati</taxon>
        <taxon>Actinomycetota</taxon>
        <taxon>Actinomycetes</taxon>
        <taxon>Kitasatosporales</taxon>
        <taxon>Streptomycetaceae</taxon>
        <taxon>Streptomyces</taxon>
    </lineage>
</organism>
<sequence length="58" mass="6045">MRALRAAATEPALAGFQRDVPILAAPLIDLLQGGPAEPVWHPAQHPGSTLSWGHSPGL</sequence>
<accession>A0A919E530</accession>
<dbReference type="RefSeq" id="WP_189907879.1">
    <property type="nucleotide sequence ID" value="NZ_BNBC01000068.1"/>
</dbReference>
<dbReference type="Proteomes" id="UP000641386">
    <property type="component" value="Unassembled WGS sequence"/>
</dbReference>
<feature type="region of interest" description="Disordered" evidence="1">
    <location>
        <begin position="38"/>
        <end position="58"/>
    </location>
</feature>
<evidence type="ECO:0000313" key="2">
    <source>
        <dbReference type="EMBL" id="GHF14559.1"/>
    </source>
</evidence>
<reference evidence="2" key="1">
    <citation type="journal article" date="2014" name="Int. J. Syst. Evol. Microbiol.">
        <title>Complete genome sequence of Corynebacterium casei LMG S-19264T (=DSM 44701T), isolated from a smear-ripened cheese.</title>
        <authorList>
            <consortium name="US DOE Joint Genome Institute (JGI-PGF)"/>
            <person name="Walter F."/>
            <person name="Albersmeier A."/>
            <person name="Kalinowski J."/>
            <person name="Ruckert C."/>
        </authorList>
    </citation>
    <scope>NUCLEOTIDE SEQUENCE</scope>
    <source>
        <strain evidence="2">JCM 3302</strain>
    </source>
</reference>
<name>A0A919E530_9ACTN</name>
<evidence type="ECO:0000256" key="1">
    <source>
        <dbReference type="SAM" id="MobiDB-lite"/>
    </source>
</evidence>
<comment type="caution">
    <text evidence="2">The sequence shown here is derived from an EMBL/GenBank/DDBJ whole genome shotgun (WGS) entry which is preliminary data.</text>
</comment>
<proteinExistence type="predicted"/>
<evidence type="ECO:0000313" key="3">
    <source>
        <dbReference type="Proteomes" id="UP000641386"/>
    </source>
</evidence>
<dbReference type="EMBL" id="BNBC01000068">
    <property type="protein sequence ID" value="GHF14559.1"/>
    <property type="molecule type" value="Genomic_DNA"/>
</dbReference>
<reference evidence="2" key="2">
    <citation type="submission" date="2020-09" db="EMBL/GenBank/DDBJ databases">
        <authorList>
            <person name="Sun Q."/>
            <person name="Ohkuma M."/>
        </authorList>
    </citation>
    <scope>NUCLEOTIDE SEQUENCE</scope>
    <source>
        <strain evidence="2">JCM 3302</strain>
    </source>
</reference>